<proteinExistence type="predicted"/>
<protein>
    <submittedName>
        <fullName evidence="2">Uncharacterized protein</fullName>
    </submittedName>
</protein>
<dbReference type="HOGENOM" id="CLU_2147686_0_0_1"/>
<name>F2S002_TRIT1</name>
<sequence>MAHDDGDDLTVDEDEIEDDEDDPARRDSLLRRRATASGLSSNVTSALPVLDLLYRNFQGTDNLEATSARMAARDRFSAYLEPPAQSTLQRYIRTFYPSRQCTQMPLLLPAQE</sequence>
<evidence type="ECO:0000313" key="3">
    <source>
        <dbReference type="Proteomes" id="UP000009172"/>
    </source>
</evidence>
<dbReference type="Proteomes" id="UP000009172">
    <property type="component" value="Unassembled WGS sequence"/>
</dbReference>
<gene>
    <name evidence="2" type="ORF">TESG_08460</name>
</gene>
<reference evidence="3" key="1">
    <citation type="journal article" date="2012" name="MBio">
        <title>Comparative genome analysis of Trichophyton rubrum and related dermatophytes reveals candidate genes involved in infection.</title>
        <authorList>
            <person name="Martinez D.A."/>
            <person name="Oliver B.G."/>
            <person name="Graeser Y."/>
            <person name="Goldberg J.M."/>
            <person name="Li W."/>
            <person name="Martinez-Rossi N.M."/>
            <person name="Monod M."/>
            <person name="Shelest E."/>
            <person name="Barton R.C."/>
            <person name="Birch E."/>
            <person name="Brakhage A.A."/>
            <person name="Chen Z."/>
            <person name="Gurr S.J."/>
            <person name="Heiman D."/>
            <person name="Heitman J."/>
            <person name="Kosti I."/>
            <person name="Rossi A."/>
            <person name="Saif S."/>
            <person name="Samalova M."/>
            <person name="Saunders C.W."/>
            <person name="Shea T."/>
            <person name="Summerbell R.C."/>
            <person name="Xu J."/>
            <person name="Young S."/>
            <person name="Zeng Q."/>
            <person name="Birren B.W."/>
            <person name="Cuomo C.A."/>
            <person name="White T.C."/>
        </authorList>
    </citation>
    <scope>NUCLEOTIDE SEQUENCE [LARGE SCALE GENOMIC DNA]</scope>
    <source>
        <strain evidence="3">CBS 112818</strain>
    </source>
</reference>
<dbReference type="AlphaFoldDB" id="F2S002"/>
<accession>F2S002</accession>
<dbReference type="EMBL" id="GG698497">
    <property type="protein sequence ID" value="EGD96832.1"/>
    <property type="molecule type" value="Genomic_DNA"/>
</dbReference>
<evidence type="ECO:0000256" key="1">
    <source>
        <dbReference type="SAM" id="MobiDB-lite"/>
    </source>
</evidence>
<keyword evidence="3" id="KW-1185">Reference proteome</keyword>
<organism evidence="2 3">
    <name type="scientific">Trichophyton tonsurans (strain CBS 112818)</name>
    <name type="common">Scalp ringworm fungus</name>
    <dbReference type="NCBI Taxonomy" id="647933"/>
    <lineage>
        <taxon>Eukaryota</taxon>
        <taxon>Fungi</taxon>
        <taxon>Dikarya</taxon>
        <taxon>Ascomycota</taxon>
        <taxon>Pezizomycotina</taxon>
        <taxon>Eurotiomycetes</taxon>
        <taxon>Eurotiomycetidae</taxon>
        <taxon>Onygenales</taxon>
        <taxon>Arthrodermataceae</taxon>
        <taxon>Trichophyton</taxon>
    </lineage>
</organism>
<feature type="compositionally biased region" description="Acidic residues" evidence="1">
    <location>
        <begin position="1"/>
        <end position="22"/>
    </location>
</feature>
<evidence type="ECO:0000313" key="2">
    <source>
        <dbReference type="EMBL" id="EGD96832.1"/>
    </source>
</evidence>
<feature type="region of interest" description="Disordered" evidence="1">
    <location>
        <begin position="1"/>
        <end position="27"/>
    </location>
</feature>